<reference evidence="3" key="1">
    <citation type="journal article" date="2015" name="PLoS Genet.">
        <title>Genome Sequence and Transcriptome Analyses of Chrysochromulina tobin: Metabolic Tools for Enhanced Algal Fitness in the Prominent Order Prymnesiales (Haptophyceae).</title>
        <authorList>
            <person name="Hovde B.T."/>
            <person name="Deodato C.R."/>
            <person name="Hunsperger H.M."/>
            <person name="Ryken S.A."/>
            <person name="Yost W."/>
            <person name="Jha R.K."/>
            <person name="Patterson J."/>
            <person name="Monnat R.J. Jr."/>
            <person name="Barlow S.B."/>
            <person name="Starkenburg S.R."/>
            <person name="Cattolico R.A."/>
        </authorList>
    </citation>
    <scope>NUCLEOTIDE SEQUENCE</scope>
    <source>
        <strain evidence="3">CCMP291</strain>
    </source>
</reference>
<evidence type="ECO:0000313" key="2">
    <source>
        <dbReference type="EMBL" id="KOO27842.1"/>
    </source>
</evidence>
<dbReference type="Proteomes" id="UP000037460">
    <property type="component" value="Unassembled WGS sequence"/>
</dbReference>
<proteinExistence type="predicted"/>
<gene>
    <name evidence="2" type="ORF">Ctob_011360</name>
</gene>
<organism evidence="2 3">
    <name type="scientific">Chrysochromulina tobinii</name>
    <dbReference type="NCBI Taxonomy" id="1460289"/>
    <lineage>
        <taxon>Eukaryota</taxon>
        <taxon>Haptista</taxon>
        <taxon>Haptophyta</taxon>
        <taxon>Prymnesiophyceae</taxon>
        <taxon>Prymnesiales</taxon>
        <taxon>Chrysochromulinaceae</taxon>
        <taxon>Chrysochromulina</taxon>
    </lineage>
</organism>
<dbReference type="EMBL" id="JWZX01002656">
    <property type="protein sequence ID" value="KOO27842.1"/>
    <property type="molecule type" value="Genomic_DNA"/>
</dbReference>
<dbReference type="AlphaFoldDB" id="A0A0M0JNE4"/>
<name>A0A0M0JNE4_9EUKA</name>
<comment type="caution">
    <text evidence="2">The sequence shown here is derived from an EMBL/GenBank/DDBJ whole genome shotgun (WGS) entry which is preliminary data.</text>
</comment>
<feature type="compositionally biased region" description="Low complexity" evidence="1">
    <location>
        <begin position="69"/>
        <end position="83"/>
    </location>
</feature>
<keyword evidence="3" id="KW-1185">Reference proteome</keyword>
<protein>
    <submittedName>
        <fullName evidence="2">Uncharacterized protein</fullName>
    </submittedName>
</protein>
<evidence type="ECO:0000313" key="3">
    <source>
        <dbReference type="Proteomes" id="UP000037460"/>
    </source>
</evidence>
<evidence type="ECO:0000256" key="1">
    <source>
        <dbReference type="SAM" id="MobiDB-lite"/>
    </source>
</evidence>
<sequence>MTVTSGAGAGVMAREKSREVCANEKGEGAGATEKAAEMGGGAGTAEKATEKGEGTGAAEKGEGAGAAGACGSSTSKTAIASSA</sequence>
<feature type="region of interest" description="Disordered" evidence="1">
    <location>
        <begin position="1"/>
        <end position="83"/>
    </location>
</feature>
<accession>A0A0M0JNE4</accession>
<feature type="compositionally biased region" description="Basic and acidic residues" evidence="1">
    <location>
        <begin position="13"/>
        <end position="27"/>
    </location>
</feature>